<dbReference type="CDD" id="cd01324">
    <property type="entry name" value="cbb3_Oxidase_CcoQ"/>
    <property type="match status" value="1"/>
</dbReference>
<dbReference type="OrthoDB" id="7173870at2"/>
<evidence type="ECO:0000313" key="2">
    <source>
        <dbReference type="EMBL" id="SCZ13640.1"/>
    </source>
</evidence>
<dbReference type="STRING" id="549386.SAMN02927923_04466"/>
<gene>
    <name evidence="2" type="ORF">SAMN02927923_04466</name>
</gene>
<name>A0A1G5LN24_9HYPH</name>
<sequence length="56" mass="6695">MDIDHNTLVGFAKSWGLFYLIAMFIGVVIYTFWPSNRKKFDNAKRNILDEDDRPWQ</sequence>
<evidence type="ECO:0000313" key="3">
    <source>
        <dbReference type="Proteomes" id="UP000199569"/>
    </source>
</evidence>
<keyword evidence="1" id="KW-0812">Transmembrane</keyword>
<keyword evidence="1" id="KW-0472">Membrane</keyword>
<dbReference type="AlphaFoldDB" id="A0A1G5LN24"/>
<proteinExistence type="predicted"/>
<organism evidence="2 3">
    <name type="scientific">Microvirga guangxiensis</name>
    <dbReference type="NCBI Taxonomy" id="549386"/>
    <lineage>
        <taxon>Bacteria</taxon>
        <taxon>Pseudomonadati</taxon>
        <taxon>Pseudomonadota</taxon>
        <taxon>Alphaproteobacteria</taxon>
        <taxon>Hyphomicrobiales</taxon>
        <taxon>Methylobacteriaceae</taxon>
        <taxon>Microvirga</taxon>
    </lineage>
</organism>
<keyword evidence="3" id="KW-1185">Reference proteome</keyword>
<protein>
    <submittedName>
        <fullName evidence="2">Cytochrome c oxidase cbb3-type subunit 4</fullName>
    </submittedName>
</protein>
<dbReference type="RefSeq" id="WP_091139681.1">
    <property type="nucleotide sequence ID" value="NZ_FMVJ01000022.1"/>
</dbReference>
<dbReference type="InterPro" id="IPR008621">
    <property type="entry name" value="Cbb3-typ_cyt_oxidase_comp"/>
</dbReference>
<dbReference type="Pfam" id="PF05545">
    <property type="entry name" value="FixQ"/>
    <property type="match status" value="1"/>
</dbReference>
<reference evidence="2 3" key="1">
    <citation type="submission" date="2016-10" db="EMBL/GenBank/DDBJ databases">
        <authorList>
            <person name="de Groot N.N."/>
        </authorList>
    </citation>
    <scope>NUCLEOTIDE SEQUENCE [LARGE SCALE GENOMIC DNA]</scope>
    <source>
        <strain evidence="2 3">CGMCC 1.7666</strain>
    </source>
</reference>
<evidence type="ECO:0000256" key="1">
    <source>
        <dbReference type="SAM" id="Phobius"/>
    </source>
</evidence>
<dbReference type="EMBL" id="FMVJ01000022">
    <property type="protein sequence ID" value="SCZ13640.1"/>
    <property type="molecule type" value="Genomic_DNA"/>
</dbReference>
<dbReference type="Proteomes" id="UP000199569">
    <property type="component" value="Unassembled WGS sequence"/>
</dbReference>
<keyword evidence="1" id="KW-1133">Transmembrane helix</keyword>
<accession>A0A1G5LN24</accession>
<feature type="transmembrane region" description="Helical" evidence="1">
    <location>
        <begin position="15"/>
        <end position="33"/>
    </location>
</feature>